<organism evidence="2 3">
    <name type="scientific">Lawsonibacter faecis</name>
    <dbReference type="NCBI Taxonomy" id="2763052"/>
    <lineage>
        <taxon>Bacteria</taxon>
        <taxon>Bacillati</taxon>
        <taxon>Bacillota</taxon>
        <taxon>Clostridia</taxon>
        <taxon>Eubacteriales</taxon>
        <taxon>Oscillospiraceae</taxon>
        <taxon>Lawsonibacter</taxon>
    </lineage>
</organism>
<dbReference type="AlphaFoldDB" id="A0A8J6J9A4"/>
<gene>
    <name evidence="2" type="ORF">H8S62_15175</name>
</gene>
<proteinExistence type="inferred from homology"/>
<evidence type="ECO:0000313" key="3">
    <source>
        <dbReference type="Proteomes" id="UP000607645"/>
    </source>
</evidence>
<keyword evidence="3" id="KW-1185">Reference proteome</keyword>
<name>A0A8J6J9A4_9FIRM</name>
<comment type="similarity">
    <text evidence="1">Belongs to the ROK (NagC/XylR) family.</text>
</comment>
<evidence type="ECO:0000256" key="1">
    <source>
        <dbReference type="ARBA" id="ARBA00006479"/>
    </source>
</evidence>
<sequence>MSARRVAALDIGGTRMKSCLFDGGVPVRRGETDTQARQGGAHVMARAISALEALGEFDAVGVSTAGQVDPDSGTIRYANENIPGYTGTDVRGILSARFGVGVAVVNDVYAAALGEGVCGGGRGESDYLCLTYGTGIGGGVVLGGRPYYGAGPSAGVMLGGIVTHPEQLSGADPFAGTYERSASATALVAMARALDPALESGRAIFSRLGERAVKTVVDRWLDEVAAGVCTLIHAYNVPCVLLGGGVMEQPYAIEGARARVEASIIPGFRGVRVRAAELGNMAGLYGALSLAEQL</sequence>
<reference evidence="2" key="1">
    <citation type="submission" date="2020-08" db="EMBL/GenBank/DDBJ databases">
        <title>Genome public.</title>
        <authorList>
            <person name="Liu C."/>
            <person name="Sun Q."/>
        </authorList>
    </citation>
    <scope>NUCLEOTIDE SEQUENCE</scope>
    <source>
        <strain evidence="2">NSJ-52</strain>
    </source>
</reference>
<dbReference type="PANTHER" id="PTHR18964">
    <property type="entry name" value="ROK (REPRESSOR, ORF, KINASE) FAMILY"/>
    <property type="match status" value="1"/>
</dbReference>
<comment type="caution">
    <text evidence="2">The sequence shown here is derived from an EMBL/GenBank/DDBJ whole genome shotgun (WGS) entry which is preliminary data.</text>
</comment>
<evidence type="ECO:0000313" key="2">
    <source>
        <dbReference type="EMBL" id="MBC5738352.1"/>
    </source>
</evidence>
<dbReference type="RefSeq" id="WP_186920146.1">
    <property type="nucleotide sequence ID" value="NZ_JACOPQ010000014.1"/>
</dbReference>
<accession>A0A8J6J9A4</accession>
<dbReference type="InterPro" id="IPR000600">
    <property type="entry name" value="ROK"/>
</dbReference>
<dbReference type="Pfam" id="PF00480">
    <property type="entry name" value="ROK"/>
    <property type="match status" value="1"/>
</dbReference>
<dbReference type="Gene3D" id="3.30.420.40">
    <property type="match status" value="2"/>
</dbReference>
<dbReference type="EMBL" id="JACOPQ010000014">
    <property type="protein sequence ID" value="MBC5738352.1"/>
    <property type="molecule type" value="Genomic_DNA"/>
</dbReference>
<dbReference type="InterPro" id="IPR043129">
    <property type="entry name" value="ATPase_NBD"/>
</dbReference>
<protein>
    <submittedName>
        <fullName evidence="2">ROK family protein</fullName>
    </submittedName>
</protein>
<dbReference type="Proteomes" id="UP000607645">
    <property type="component" value="Unassembled WGS sequence"/>
</dbReference>
<dbReference type="PANTHER" id="PTHR18964:SF165">
    <property type="entry name" value="BETA-GLUCOSIDE KINASE"/>
    <property type="match status" value="1"/>
</dbReference>
<dbReference type="SUPFAM" id="SSF53067">
    <property type="entry name" value="Actin-like ATPase domain"/>
    <property type="match status" value="1"/>
</dbReference>